<dbReference type="Pfam" id="PF08699">
    <property type="entry name" value="ArgoL1"/>
    <property type="match status" value="1"/>
</dbReference>
<dbReference type="InterPro" id="IPR003100">
    <property type="entry name" value="PAZ_dom"/>
</dbReference>
<feature type="region of interest" description="Disordered" evidence="4">
    <location>
        <begin position="136"/>
        <end position="160"/>
    </location>
</feature>
<evidence type="ECO:0000256" key="3">
    <source>
        <dbReference type="ARBA" id="ARBA00023274"/>
    </source>
</evidence>
<keyword evidence="2" id="KW-0678">Repressor</keyword>
<dbReference type="InterPro" id="IPR036397">
    <property type="entry name" value="RNaseH_sf"/>
</dbReference>
<feature type="domain" description="Piwi" evidence="7">
    <location>
        <begin position="645"/>
        <end position="779"/>
    </location>
</feature>
<protein>
    <recommendedName>
        <fullName evidence="10">PAZ domain-containing protein</fullName>
    </recommendedName>
</protein>
<keyword evidence="5" id="KW-0472">Membrane</keyword>
<dbReference type="CDD" id="cd02846">
    <property type="entry name" value="PAZ_argonaute_like"/>
    <property type="match status" value="1"/>
</dbReference>
<dbReference type="InterPro" id="IPR003165">
    <property type="entry name" value="Piwi"/>
</dbReference>
<dbReference type="Pfam" id="PF16488">
    <property type="entry name" value="ArgoL2"/>
    <property type="match status" value="2"/>
</dbReference>
<dbReference type="PROSITE" id="PS50821">
    <property type="entry name" value="PAZ"/>
    <property type="match status" value="1"/>
</dbReference>
<keyword evidence="5" id="KW-0812">Transmembrane</keyword>
<dbReference type="EMBL" id="QGKV02000759">
    <property type="protein sequence ID" value="KAF3565557.1"/>
    <property type="molecule type" value="Genomic_DNA"/>
</dbReference>
<dbReference type="PROSITE" id="PS50822">
    <property type="entry name" value="PIWI"/>
    <property type="match status" value="1"/>
</dbReference>
<organism evidence="8 9">
    <name type="scientific">Brassica cretica</name>
    <name type="common">Mustard</name>
    <dbReference type="NCBI Taxonomy" id="69181"/>
    <lineage>
        <taxon>Eukaryota</taxon>
        <taxon>Viridiplantae</taxon>
        <taxon>Streptophyta</taxon>
        <taxon>Embryophyta</taxon>
        <taxon>Tracheophyta</taxon>
        <taxon>Spermatophyta</taxon>
        <taxon>Magnoliopsida</taxon>
        <taxon>eudicotyledons</taxon>
        <taxon>Gunneridae</taxon>
        <taxon>Pentapetalae</taxon>
        <taxon>rosids</taxon>
        <taxon>malvids</taxon>
        <taxon>Brassicales</taxon>
        <taxon>Brassicaceae</taxon>
        <taxon>Brassiceae</taxon>
        <taxon>Brassica</taxon>
    </lineage>
</organism>
<dbReference type="Gene3D" id="3.40.50.2300">
    <property type="match status" value="1"/>
</dbReference>
<feature type="transmembrane region" description="Helical" evidence="5">
    <location>
        <begin position="816"/>
        <end position="835"/>
    </location>
</feature>
<accession>A0ABQ7CZP7</accession>
<dbReference type="InterPro" id="IPR032474">
    <property type="entry name" value="Argonaute_N"/>
</dbReference>
<evidence type="ECO:0000313" key="9">
    <source>
        <dbReference type="Proteomes" id="UP000266723"/>
    </source>
</evidence>
<gene>
    <name evidence="8" type="ORF">DY000_02018281</name>
</gene>
<dbReference type="Pfam" id="PF02171">
    <property type="entry name" value="Piwi"/>
    <property type="match status" value="1"/>
</dbReference>
<dbReference type="Gene3D" id="3.30.420.10">
    <property type="entry name" value="Ribonuclease H-like superfamily/Ribonuclease H"/>
    <property type="match status" value="2"/>
</dbReference>
<evidence type="ECO:0000259" key="7">
    <source>
        <dbReference type="PROSITE" id="PS50822"/>
    </source>
</evidence>
<evidence type="ECO:0000256" key="5">
    <source>
        <dbReference type="SAM" id="Phobius"/>
    </source>
</evidence>
<sequence length="886" mass="99743">MDSHEAKRLPPPPPVVPPNLVPEREPIKKTTLLPMARRGIGSEGVRTPLLTNHFRVNFNNANGHFYRYSVTITYEDGSPMEAKGGFRKILEKVQETYRTDLGSKYFAYDGQKNLFTIGALPSNKMDFLVVLENTPSSRNNTGNASSNETNDADRKRSRLPHRSKKFMVEISYAARIPMQAIASAIRGKETDNLQDATRVLDVILRQNAARQGCLLVRQSFFHSDARNYINIGGGVFGARGFHTSFKTTQRGLSLNIDTSTTMVVQPGPVIDFLLANQNVNDPKYLDWNKARRALKNLRVKVVPSNRECKITGLSEERCKDQMCVITVYKYFTEIRGLKLRYSGDFPCINVGKPNRPNYIPIEHCELVSLQRYTKSLSSFQKASLVENSRQSPPERMASLTNSMKKSNYNADLVLQESGVSIGSSFIQVEGRVLPAPRLRIGNGEEFQPRNGRWNFNKKIGPNYIPIEHCELVSLQRYTKSLSSFQKASLVENSRQSPPERMASLTNSMKKSNYNADLVLQESGVSIGSSFIQVEGRVLPAPRLRIGNGEEFQPRNGRWNFNKKKLVEPVTVTRWVVVNFSAGCDTDRLISDLIRCGKMKGMNVEPPYKVVFQEDPNYRGAPAHIRVEKMFEQIQSELRKEGKPKFILCVLAEKKNSLVYGPWKKKNLIEHGIVSQCIAPPKNVRDQYITNVLLKINAKLGGLNSLLAMERSRAMMPLVTQVPTFIVGIDVSRGSPNQSDIPSIAAVVGSREWPLISKYRACVRTQSRKTEMIDNLFKLVPNEKGKLVDEGIFWFDYSFYQRSTTAISVGKFSHLFNFRYCFFVVVAVAPICYAHLAAAQMGTVMKSEDMSLSERSSIHDGITRSGEAPVPPMPMLNSYVASSMFFC</sequence>
<dbReference type="InterPro" id="IPR036085">
    <property type="entry name" value="PAZ_dom_sf"/>
</dbReference>
<dbReference type="Gene3D" id="2.170.260.10">
    <property type="entry name" value="paz domain"/>
    <property type="match status" value="1"/>
</dbReference>
<dbReference type="Pfam" id="PF16486">
    <property type="entry name" value="ArgoN"/>
    <property type="match status" value="1"/>
</dbReference>
<dbReference type="SUPFAM" id="SSF101690">
    <property type="entry name" value="PAZ domain"/>
    <property type="match status" value="2"/>
</dbReference>
<reference evidence="8 9" key="1">
    <citation type="journal article" date="2020" name="BMC Genomics">
        <title>Intraspecific diversification of the crop wild relative Brassica cretica Lam. using demographic model selection.</title>
        <authorList>
            <person name="Kioukis A."/>
            <person name="Michalopoulou V.A."/>
            <person name="Briers L."/>
            <person name="Pirintsos S."/>
            <person name="Studholme D.J."/>
            <person name="Pavlidis P."/>
            <person name="Sarris P.F."/>
        </authorList>
    </citation>
    <scope>NUCLEOTIDE SEQUENCE [LARGE SCALE GENOMIC DNA]</scope>
    <source>
        <strain evidence="9">cv. PFS-1207/04</strain>
    </source>
</reference>
<evidence type="ECO:0000256" key="1">
    <source>
        <dbReference type="ARBA" id="ARBA00008201"/>
    </source>
</evidence>
<keyword evidence="5" id="KW-1133">Transmembrane helix</keyword>
<dbReference type="PANTHER" id="PTHR22891">
    <property type="entry name" value="EUKARYOTIC TRANSLATION INITIATION FACTOR 2C"/>
    <property type="match status" value="1"/>
</dbReference>
<dbReference type="SMART" id="SM01163">
    <property type="entry name" value="DUF1785"/>
    <property type="match status" value="1"/>
</dbReference>
<feature type="compositionally biased region" description="Pro residues" evidence="4">
    <location>
        <begin position="9"/>
        <end position="20"/>
    </location>
</feature>
<evidence type="ECO:0008006" key="10">
    <source>
        <dbReference type="Google" id="ProtNLM"/>
    </source>
</evidence>
<comment type="caution">
    <text evidence="8">The sequence shown here is derived from an EMBL/GenBank/DDBJ whole genome shotgun (WGS) entry which is preliminary data.</text>
</comment>
<evidence type="ECO:0000313" key="8">
    <source>
        <dbReference type="EMBL" id="KAF3565557.1"/>
    </source>
</evidence>
<feature type="domain" description="PAZ" evidence="6">
    <location>
        <begin position="268"/>
        <end position="368"/>
    </location>
</feature>
<proteinExistence type="inferred from homology"/>
<comment type="similarity">
    <text evidence="1">Belongs to the argonaute family. Ago subfamily.</text>
</comment>
<keyword evidence="9" id="KW-1185">Reference proteome</keyword>
<name>A0ABQ7CZP7_BRACR</name>
<feature type="compositionally biased region" description="Polar residues" evidence="4">
    <location>
        <begin position="136"/>
        <end position="149"/>
    </location>
</feature>
<keyword evidence="3" id="KW-0687">Ribonucleoprotein</keyword>
<dbReference type="SMART" id="SM00950">
    <property type="entry name" value="Piwi"/>
    <property type="match status" value="1"/>
</dbReference>
<dbReference type="InterPro" id="IPR032472">
    <property type="entry name" value="ArgoL2"/>
</dbReference>
<dbReference type="Pfam" id="PF02170">
    <property type="entry name" value="PAZ"/>
    <property type="match status" value="1"/>
</dbReference>
<dbReference type="SUPFAM" id="SSF53098">
    <property type="entry name" value="Ribonuclease H-like"/>
    <property type="match status" value="1"/>
</dbReference>
<dbReference type="Proteomes" id="UP000266723">
    <property type="component" value="Unassembled WGS sequence"/>
</dbReference>
<dbReference type="InterPro" id="IPR014811">
    <property type="entry name" value="ArgoL1"/>
</dbReference>
<dbReference type="InterPro" id="IPR012337">
    <property type="entry name" value="RNaseH-like_sf"/>
</dbReference>
<feature type="region of interest" description="Disordered" evidence="4">
    <location>
        <begin position="1"/>
        <end position="24"/>
    </location>
</feature>
<evidence type="ECO:0000256" key="2">
    <source>
        <dbReference type="ARBA" id="ARBA00022491"/>
    </source>
</evidence>
<evidence type="ECO:0000256" key="4">
    <source>
        <dbReference type="SAM" id="MobiDB-lite"/>
    </source>
</evidence>
<evidence type="ECO:0000259" key="6">
    <source>
        <dbReference type="PROSITE" id="PS50821"/>
    </source>
</evidence>